<dbReference type="Gene3D" id="3.20.20.450">
    <property type="entry name" value="EAL domain"/>
    <property type="match status" value="1"/>
</dbReference>
<dbReference type="PROSITE" id="PS50883">
    <property type="entry name" value="EAL"/>
    <property type="match status" value="1"/>
</dbReference>
<name>A0A248KL53_9ENTR</name>
<reference evidence="2 3" key="1">
    <citation type="submission" date="2017-06" db="EMBL/GenBank/DDBJ databases">
        <title>Origin of plasmid-mediated fosfomycin resistance gene fosA3.</title>
        <authorList>
            <person name="Ito R."/>
            <person name="Pacey M.P."/>
            <person name="Doi Y."/>
        </authorList>
    </citation>
    <scope>NUCLEOTIDE SEQUENCE [LARGE SCALE GENOMIC DNA]</scope>
    <source>
        <strain evidence="2 3">YDC799</strain>
    </source>
</reference>
<dbReference type="AlphaFoldDB" id="A0A248KL53"/>
<sequence length="71" mass="7955">MIAIFIAIAVSLFIHLQSLQKRTPVKELKSAIDDDQFVPYYQPVVELSSGEIVGQRRLSDGCILNKGYTTE</sequence>
<feature type="domain" description="EAL" evidence="1">
    <location>
        <begin position="21"/>
        <end position="71"/>
    </location>
</feature>
<organism evidence="2 3">
    <name type="scientific">Kluyvera genomosp. 3</name>
    <dbReference type="NCBI Taxonomy" id="2774055"/>
    <lineage>
        <taxon>Bacteria</taxon>
        <taxon>Pseudomonadati</taxon>
        <taxon>Pseudomonadota</taxon>
        <taxon>Gammaproteobacteria</taxon>
        <taxon>Enterobacterales</taxon>
        <taxon>Enterobacteriaceae</taxon>
        <taxon>Kluyvera</taxon>
    </lineage>
</organism>
<accession>A0A248KL53</accession>
<dbReference type="InterPro" id="IPR001633">
    <property type="entry name" value="EAL_dom"/>
</dbReference>
<gene>
    <name evidence="2" type="ORF">CEW81_19385</name>
</gene>
<protein>
    <recommendedName>
        <fullName evidence="1">EAL domain-containing protein</fullName>
    </recommendedName>
</protein>
<proteinExistence type="predicted"/>
<dbReference type="SUPFAM" id="SSF141868">
    <property type="entry name" value="EAL domain-like"/>
    <property type="match status" value="1"/>
</dbReference>
<dbReference type="EMBL" id="CP022114">
    <property type="protein sequence ID" value="ASG64026.1"/>
    <property type="molecule type" value="Genomic_DNA"/>
</dbReference>
<evidence type="ECO:0000259" key="1">
    <source>
        <dbReference type="PROSITE" id="PS50883"/>
    </source>
</evidence>
<dbReference type="Proteomes" id="UP000197098">
    <property type="component" value="Chromosome"/>
</dbReference>
<evidence type="ECO:0000313" key="2">
    <source>
        <dbReference type="EMBL" id="ASG64026.1"/>
    </source>
</evidence>
<dbReference type="InterPro" id="IPR035919">
    <property type="entry name" value="EAL_sf"/>
</dbReference>
<evidence type="ECO:0000313" key="3">
    <source>
        <dbReference type="Proteomes" id="UP000197098"/>
    </source>
</evidence>